<dbReference type="CDD" id="cd04301">
    <property type="entry name" value="NAT_SF"/>
    <property type="match status" value="1"/>
</dbReference>
<feature type="region of interest" description="Disordered" evidence="1">
    <location>
        <begin position="276"/>
        <end position="296"/>
    </location>
</feature>
<dbReference type="EMBL" id="JAWDGP010002403">
    <property type="protein sequence ID" value="KAK3783526.1"/>
    <property type="molecule type" value="Genomic_DNA"/>
</dbReference>
<feature type="compositionally biased region" description="Basic and acidic residues" evidence="1">
    <location>
        <begin position="148"/>
        <end position="157"/>
    </location>
</feature>
<evidence type="ECO:0000313" key="3">
    <source>
        <dbReference type="EMBL" id="KAK3783526.1"/>
    </source>
</evidence>
<keyword evidence="4" id="KW-1185">Reference proteome</keyword>
<reference evidence="3" key="1">
    <citation type="journal article" date="2023" name="G3 (Bethesda)">
        <title>A reference genome for the long-term kleptoplast-retaining sea slug Elysia crispata morphotype clarki.</title>
        <authorList>
            <person name="Eastman K.E."/>
            <person name="Pendleton A.L."/>
            <person name="Shaikh M.A."/>
            <person name="Suttiyut T."/>
            <person name="Ogas R."/>
            <person name="Tomko P."/>
            <person name="Gavelis G."/>
            <person name="Widhalm J.R."/>
            <person name="Wisecaver J.H."/>
        </authorList>
    </citation>
    <scope>NUCLEOTIDE SEQUENCE</scope>
    <source>
        <strain evidence="3">ECLA1</strain>
    </source>
</reference>
<feature type="region of interest" description="Disordered" evidence="1">
    <location>
        <begin position="310"/>
        <end position="353"/>
    </location>
</feature>
<dbReference type="PANTHER" id="PTHR43138">
    <property type="entry name" value="ACETYLTRANSFERASE, GNAT FAMILY"/>
    <property type="match status" value="1"/>
</dbReference>
<dbReference type="PROSITE" id="PS51186">
    <property type="entry name" value="GNAT"/>
    <property type="match status" value="1"/>
</dbReference>
<dbReference type="InterPro" id="IPR000182">
    <property type="entry name" value="GNAT_dom"/>
</dbReference>
<dbReference type="GO" id="GO:0016747">
    <property type="term" value="F:acyltransferase activity, transferring groups other than amino-acyl groups"/>
    <property type="evidence" value="ECO:0007669"/>
    <property type="project" value="InterPro"/>
</dbReference>
<feature type="compositionally biased region" description="Basic residues" evidence="1">
    <location>
        <begin position="21"/>
        <end position="56"/>
    </location>
</feature>
<feature type="region of interest" description="Disordered" evidence="1">
    <location>
        <begin position="13"/>
        <end position="57"/>
    </location>
</feature>
<feature type="compositionally biased region" description="Low complexity" evidence="1">
    <location>
        <begin position="330"/>
        <end position="351"/>
    </location>
</feature>
<dbReference type="PANTHER" id="PTHR43138:SF1">
    <property type="entry name" value="N-ACETYLTRANSFERASE ACA1"/>
    <property type="match status" value="1"/>
</dbReference>
<sequence length="580" mass="65948">MIKDNNRKAVIVRKTQQQIDHHHHNHHHHPPHHPQSRHASWHHSHHHHHHHRLHPHLHQEQRHLHQLHHLHNIHEKHQQHRRQHNHPKPAHHLAGHDWVEQKVELLPQQPHSHQHHHLRLQNNSQYPLHLQQRGTDQVADVQCCQPRSESRASEVDPQKVQVPEPPGRYPAASGEADTYTGSHFTGPDSCHQHRDVLEFQREGGHRERLLHPHCRHLVRGVIRARSATPPPGQKTSRLVLAEVSSLSSDFRENKLQEKRLLRNTLSLPNACLHAGSSCSGGPDTASTSNKGDKNIVIGDRNNHNFFAIKNINNNNNNSDSTKQITNYFKSNSNNNSSSASTTTTTTTTPTTGFPNSVCPVMHLPVHTNLPDGCPVIVDRATEHHISQMYRLIQAAAMLGEGYGVDEYPTEDDFRDEIRGGHTFVVMVRGDDLELDDLEDEEDEEVDDDEEVEGIDRREEECSRGRLIAAFSLATSKFYRGNDVKVADPILIVRREERRKGIGEFLFRHAVMFSRRLGFAGVYTDTFSNNTAMIRIIERSPGFKMVGYLPLGGKMPDGTIVGANIYFKDLRANGDDSGSSR</sequence>
<organism evidence="3 4">
    <name type="scientific">Elysia crispata</name>
    <name type="common">lettuce slug</name>
    <dbReference type="NCBI Taxonomy" id="231223"/>
    <lineage>
        <taxon>Eukaryota</taxon>
        <taxon>Metazoa</taxon>
        <taxon>Spiralia</taxon>
        <taxon>Lophotrochozoa</taxon>
        <taxon>Mollusca</taxon>
        <taxon>Gastropoda</taxon>
        <taxon>Heterobranchia</taxon>
        <taxon>Euthyneura</taxon>
        <taxon>Panpulmonata</taxon>
        <taxon>Sacoglossa</taxon>
        <taxon>Placobranchoidea</taxon>
        <taxon>Plakobranchidae</taxon>
        <taxon>Elysia</taxon>
    </lineage>
</organism>
<evidence type="ECO:0000256" key="1">
    <source>
        <dbReference type="SAM" id="MobiDB-lite"/>
    </source>
</evidence>
<comment type="caution">
    <text evidence="3">The sequence shown here is derived from an EMBL/GenBank/DDBJ whole genome shotgun (WGS) entry which is preliminary data.</text>
</comment>
<dbReference type="SUPFAM" id="SSF55729">
    <property type="entry name" value="Acyl-CoA N-acyltransferases (Nat)"/>
    <property type="match status" value="1"/>
</dbReference>
<dbReference type="AlphaFoldDB" id="A0AAE1DUG5"/>
<dbReference type="InterPro" id="IPR052742">
    <property type="entry name" value="Mito_N-acetyltransferase"/>
</dbReference>
<feature type="region of interest" description="Disordered" evidence="1">
    <location>
        <begin position="145"/>
        <end position="177"/>
    </location>
</feature>
<name>A0AAE1DUG5_9GAST</name>
<evidence type="ECO:0000313" key="4">
    <source>
        <dbReference type="Proteomes" id="UP001283361"/>
    </source>
</evidence>
<accession>A0AAE1DUG5</accession>
<feature type="domain" description="N-acetyltransferase" evidence="2">
    <location>
        <begin position="425"/>
        <end position="570"/>
    </location>
</feature>
<dbReference type="Proteomes" id="UP001283361">
    <property type="component" value="Unassembled WGS sequence"/>
</dbReference>
<feature type="compositionally biased region" description="Polar residues" evidence="1">
    <location>
        <begin position="318"/>
        <end position="329"/>
    </location>
</feature>
<protein>
    <recommendedName>
        <fullName evidence="2">N-acetyltransferase domain-containing protein</fullName>
    </recommendedName>
</protein>
<feature type="compositionally biased region" description="Polar residues" evidence="1">
    <location>
        <begin position="276"/>
        <end position="289"/>
    </location>
</feature>
<dbReference type="Gene3D" id="3.40.630.30">
    <property type="match status" value="1"/>
</dbReference>
<evidence type="ECO:0000259" key="2">
    <source>
        <dbReference type="PROSITE" id="PS51186"/>
    </source>
</evidence>
<gene>
    <name evidence="3" type="ORF">RRG08_028045</name>
</gene>
<proteinExistence type="predicted"/>
<dbReference type="Pfam" id="PF00583">
    <property type="entry name" value="Acetyltransf_1"/>
    <property type="match status" value="1"/>
</dbReference>
<dbReference type="InterPro" id="IPR016181">
    <property type="entry name" value="Acyl_CoA_acyltransferase"/>
</dbReference>